<sequence length="438" mass="49440">MNAHGIKRVPDEIRDIEVTNDETALASSSLTSVIIIIIDSITPVFNIDASLPYNHALFKSFMAIGNSTQVSTNMFGCNTLSVPSCHATRGKHEGWDTARLPKPRQGKSREIVVHQYIQKNTVRWFFHNVHITVGNDTGLILMVTHHKESEFWIISHIPRCDGSPLPREVDQIETTSLDTNKPYKDQSSQMAKPRSFSVLLQKDNRICGHNPQILRPSVRSLDFLLLRKSTEPTVLGSLNIREVRLTLGSGGIRRCVGQVPRTHSEGLIFIPSKNERQYGLLSEISVSGCKLHFFEIITATHDFDVQKVLTTSLMYPCYINLIPLASLNTCFSDLVAYTKDENPGSARVRLDSPEYDENRCRCAIRLVLTALCHHCSKIRWFLESHVTHVIVGMIRSGHRVLSNSILNLIFEFVKPTCGEAMYREYQQGGDGRLLKKPY</sequence>
<keyword evidence="2" id="KW-1185">Reference proteome</keyword>
<reference key="2">
    <citation type="submission" date="2011-10" db="EMBL/GenBank/DDBJ databases">
        <title>The genome and transcriptome sequence of Clonorchis sinensis provide insights into the carcinogenic liver fluke.</title>
        <authorList>
            <person name="Wang X."/>
            <person name="Huang Y."/>
            <person name="Chen W."/>
            <person name="Liu H."/>
            <person name="Guo L."/>
            <person name="Chen Y."/>
            <person name="Luo F."/>
            <person name="Zhou W."/>
            <person name="Sun J."/>
            <person name="Mao Q."/>
            <person name="Liang P."/>
            <person name="Zhou C."/>
            <person name="Tian Y."/>
            <person name="Men J."/>
            <person name="Lv X."/>
            <person name="Huang L."/>
            <person name="Zhou J."/>
            <person name="Hu Y."/>
            <person name="Li R."/>
            <person name="Zhang F."/>
            <person name="Lei H."/>
            <person name="Li X."/>
            <person name="Hu X."/>
            <person name="Liang C."/>
            <person name="Xu J."/>
            <person name="Wu Z."/>
            <person name="Yu X."/>
        </authorList>
    </citation>
    <scope>NUCLEOTIDE SEQUENCE</scope>
    <source>
        <strain>Henan</strain>
    </source>
</reference>
<evidence type="ECO:0000313" key="2">
    <source>
        <dbReference type="Proteomes" id="UP000008909"/>
    </source>
</evidence>
<evidence type="ECO:0000313" key="1">
    <source>
        <dbReference type="EMBL" id="GAA47506.1"/>
    </source>
</evidence>
<gene>
    <name evidence="1" type="ORF">CLF_100448</name>
</gene>
<reference evidence="1" key="1">
    <citation type="journal article" date="2011" name="Genome Biol.">
        <title>The draft genome of the carcinogenic human liver fluke Clonorchis sinensis.</title>
        <authorList>
            <person name="Wang X."/>
            <person name="Chen W."/>
            <person name="Huang Y."/>
            <person name="Sun J."/>
            <person name="Men J."/>
            <person name="Liu H."/>
            <person name="Luo F."/>
            <person name="Guo L."/>
            <person name="Lv X."/>
            <person name="Deng C."/>
            <person name="Zhou C."/>
            <person name="Fan Y."/>
            <person name="Li X."/>
            <person name="Huang L."/>
            <person name="Hu Y."/>
            <person name="Liang C."/>
            <person name="Hu X."/>
            <person name="Xu J."/>
            <person name="Yu X."/>
        </authorList>
    </citation>
    <scope>NUCLEOTIDE SEQUENCE [LARGE SCALE GENOMIC DNA]</scope>
    <source>
        <strain evidence="1">Henan</strain>
    </source>
</reference>
<dbReference type="AlphaFoldDB" id="G7Y3G9"/>
<organism evidence="1 2">
    <name type="scientific">Clonorchis sinensis</name>
    <name type="common">Chinese liver fluke</name>
    <dbReference type="NCBI Taxonomy" id="79923"/>
    <lineage>
        <taxon>Eukaryota</taxon>
        <taxon>Metazoa</taxon>
        <taxon>Spiralia</taxon>
        <taxon>Lophotrochozoa</taxon>
        <taxon>Platyhelminthes</taxon>
        <taxon>Trematoda</taxon>
        <taxon>Digenea</taxon>
        <taxon>Opisthorchiida</taxon>
        <taxon>Opisthorchiata</taxon>
        <taxon>Opisthorchiidae</taxon>
        <taxon>Clonorchis</taxon>
    </lineage>
</organism>
<dbReference type="EMBL" id="DF142841">
    <property type="protein sequence ID" value="GAA47506.1"/>
    <property type="molecule type" value="Genomic_DNA"/>
</dbReference>
<name>G7Y3G9_CLOSI</name>
<protein>
    <submittedName>
        <fullName evidence="1">Uncharacterized protein</fullName>
    </submittedName>
</protein>
<accession>G7Y3G9</accession>
<proteinExistence type="predicted"/>
<dbReference type="Proteomes" id="UP000008909">
    <property type="component" value="Unassembled WGS sequence"/>
</dbReference>